<gene>
    <name evidence="14" type="ORF">H4684_003394</name>
</gene>
<dbReference type="Gene3D" id="3.30.1380.10">
    <property type="match status" value="1"/>
</dbReference>
<keyword evidence="8" id="KW-0408">Iron</keyword>
<comment type="similarity">
    <text evidence="11">Belongs to the peptidase M15 family.</text>
</comment>
<name>A0ABR9H7M8_9BACT</name>
<evidence type="ECO:0000256" key="9">
    <source>
        <dbReference type="ARBA" id="ARBA00023049"/>
    </source>
</evidence>
<evidence type="ECO:0000256" key="10">
    <source>
        <dbReference type="ARBA" id="ARBA00023316"/>
    </source>
</evidence>
<evidence type="ECO:0000256" key="8">
    <source>
        <dbReference type="ARBA" id="ARBA00023014"/>
    </source>
</evidence>
<keyword evidence="9" id="KW-0482">Metalloprotease</keyword>
<evidence type="ECO:0000256" key="6">
    <source>
        <dbReference type="ARBA" id="ARBA00022801"/>
    </source>
</evidence>
<evidence type="ECO:0000256" key="5">
    <source>
        <dbReference type="ARBA" id="ARBA00022729"/>
    </source>
</evidence>
<keyword evidence="7" id="KW-0862">Zinc</keyword>
<accession>A0ABR9H7M8</accession>
<keyword evidence="4" id="KW-0479">Metal-binding</keyword>
<protein>
    <recommendedName>
        <fullName evidence="12">Murein endopeptidase K</fullName>
    </recommendedName>
</protein>
<evidence type="ECO:0000313" key="15">
    <source>
        <dbReference type="Proteomes" id="UP000639010"/>
    </source>
</evidence>
<dbReference type="InterPro" id="IPR010275">
    <property type="entry name" value="MepK"/>
</dbReference>
<reference evidence="14 15" key="1">
    <citation type="submission" date="2020-10" db="EMBL/GenBank/DDBJ databases">
        <title>Genomic Encyclopedia of Type Strains, Phase IV (KMG-IV): sequencing the most valuable type-strain genomes for metagenomic binning, comparative biology and taxonomic classification.</title>
        <authorList>
            <person name="Goeker M."/>
        </authorList>
    </citation>
    <scope>NUCLEOTIDE SEQUENCE [LARGE SCALE GENOMIC DNA]</scope>
    <source>
        <strain evidence="14 15">DSM 4194</strain>
    </source>
</reference>
<evidence type="ECO:0000313" key="14">
    <source>
        <dbReference type="EMBL" id="MBE1426726.1"/>
    </source>
</evidence>
<evidence type="ECO:0000256" key="4">
    <source>
        <dbReference type="ARBA" id="ARBA00022723"/>
    </source>
</evidence>
<evidence type="ECO:0000256" key="12">
    <source>
        <dbReference type="ARBA" id="ARBA00093666"/>
    </source>
</evidence>
<dbReference type="InterPro" id="IPR006311">
    <property type="entry name" value="TAT_signal"/>
</dbReference>
<keyword evidence="6" id="KW-0378">Hydrolase</keyword>
<keyword evidence="10" id="KW-0961">Cell wall biogenesis/degradation</keyword>
<keyword evidence="3" id="KW-0645">Protease</keyword>
<dbReference type="PANTHER" id="PTHR37425">
    <property type="match status" value="1"/>
</dbReference>
<evidence type="ECO:0000256" key="2">
    <source>
        <dbReference type="ARBA" id="ARBA00004776"/>
    </source>
</evidence>
<dbReference type="Proteomes" id="UP000639010">
    <property type="component" value="Unassembled WGS sequence"/>
</dbReference>
<dbReference type="EMBL" id="JADBGG010000032">
    <property type="protein sequence ID" value="MBE1426726.1"/>
    <property type="molecule type" value="Genomic_DNA"/>
</dbReference>
<dbReference type="PANTHER" id="PTHR37425:SF1">
    <property type="entry name" value="OUTER MEMBRANE PROTEIN"/>
    <property type="match status" value="1"/>
</dbReference>
<keyword evidence="8" id="KW-0411">Iron-sulfur</keyword>
<feature type="signal peptide" evidence="13">
    <location>
        <begin position="1"/>
        <end position="30"/>
    </location>
</feature>
<comment type="caution">
    <text evidence="14">The sequence shown here is derived from an EMBL/GenBank/DDBJ whole genome shotgun (WGS) entry which is preliminary data.</text>
</comment>
<evidence type="ECO:0000256" key="7">
    <source>
        <dbReference type="ARBA" id="ARBA00022833"/>
    </source>
</evidence>
<evidence type="ECO:0000256" key="3">
    <source>
        <dbReference type="ARBA" id="ARBA00022670"/>
    </source>
</evidence>
<dbReference type="Pfam" id="PF05951">
    <property type="entry name" value="Peptidase_M15_2"/>
    <property type="match status" value="1"/>
</dbReference>
<feature type="chain" id="PRO_5046501408" description="Murein endopeptidase K" evidence="13">
    <location>
        <begin position="31"/>
        <end position="181"/>
    </location>
</feature>
<dbReference type="RefSeq" id="WP_192624623.1">
    <property type="nucleotide sequence ID" value="NZ_JADBGG010000032.1"/>
</dbReference>
<keyword evidence="5 13" id="KW-0732">Signal</keyword>
<comment type="pathway">
    <text evidence="2">Cell wall biogenesis; cell wall polysaccharide biosynthesis.</text>
</comment>
<evidence type="ECO:0000256" key="1">
    <source>
        <dbReference type="ARBA" id="ARBA00001947"/>
    </source>
</evidence>
<evidence type="ECO:0000256" key="13">
    <source>
        <dbReference type="SAM" id="SignalP"/>
    </source>
</evidence>
<keyword evidence="15" id="KW-1185">Reference proteome</keyword>
<comment type="cofactor">
    <cofactor evidence="1">
        <name>Zn(2+)</name>
        <dbReference type="ChEBI" id="CHEBI:29105"/>
    </cofactor>
</comment>
<proteinExistence type="inferred from homology"/>
<organism evidence="14 15">
    <name type="scientific">Desulfomicrobium macestii</name>
    <dbReference type="NCBI Taxonomy" id="90731"/>
    <lineage>
        <taxon>Bacteria</taxon>
        <taxon>Pseudomonadati</taxon>
        <taxon>Thermodesulfobacteriota</taxon>
        <taxon>Desulfovibrionia</taxon>
        <taxon>Desulfovibrionales</taxon>
        <taxon>Desulfomicrobiaceae</taxon>
        <taxon>Desulfomicrobium</taxon>
    </lineage>
</organism>
<dbReference type="PROSITE" id="PS51318">
    <property type="entry name" value="TAT"/>
    <property type="match status" value="1"/>
</dbReference>
<evidence type="ECO:0000256" key="11">
    <source>
        <dbReference type="ARBA" id="ARBA00093448"/>
    </source>
</evidence>
<sequence length="181" mass="19715">MKQSRRHFLCSMANLAVAGVALTIAPSAFAAKPGARSLTFAHTHTGEKLHIVYSTGNQYVPGALKTLNRFLRDHYTGQIGRMDPKLFDLLYKLKLTLGSNEPFEIVSGYRCPATNTKLRRKGGGGVAKRSLHMEGKALDLRLADVSLADLRDAAKASRKGGVGFYPKDGFVHVDTGAVRSW</sequence>
<dbReference type="InterPro" id="IPR009045">
    <property type="entry name" value="Zn_M74/Hedgehog-like"/>
</dbReference>
<dbReference type="SUPFAM" id="SSF55166">
    <property type="entry name" value="Hedgehog/DD-peptidase"/>
    <property type="match status" value="1"/>
</dbReference>